<dbReference type="AlphaFoldDB" id="E4WTV2"/>
<dbReference type="EMBL" id="FN653016">
    <property type="protein sequence ID" value="CBY07068.1"/>
    <property type="molecule type" value="Genomic_DNA"/>
</dbReference>
<feature type="transmembrane region" description="Helical" evidence="7">
    <location>
        <begin position="927"/>
        <end position="946"/>
    </location>
</feature>
<evidence type="ECO:0000256" key="4">
    <source>
        <dbReference type="ARBA" id="ARBA00022692"/>
    </source>
</evidence>
<dbReference type="SUPFAM" id="SSF53448">
    <property type="entry name" value="Nucleotide-diphospho-sugar transferases"/>
    <property type="match status" value="1"/>
</dbReference>
<dbReference type="PANTHER" id="PTHR22914:SF42">
    <property type="entry name" value="CHITIN SYNTHASE"/>
    <property type="match status" value="1"/>
</dbReference>
<feature type="transmembrane region" description="Helical" evidence="7">
    <location>
        <begin position="285"/>
        <end position="306"/>
    </location>
</feature>
<reference evidence="8" key="1">
    <citation type="journal article" date="2010" name="Science">
        <title>Plasticity of animal genome architecture unmasked by rapid evolution of a pelagic tunicate.</title>
        <authorList>
            <person name="Denoeud F."/>
            <person name="Henriet S."/>
            <person name="Mungpakdee S."/>
            <person name="Aury J.M."/>
            <person name="Da Silva C."/>
            <person name="Brinkmann H."/>
            <person name="Mikhaleva J."/>
            <person name="Olsen L.C."/>
            <person name="Jubin C."/>
            <person name="Canestro C."/>
            <person name="Bouquet J.M."/>
            <person name="Danks G."/>
            <person name="Poulain J."/>
            <person name="Campsteijn C."/>
            <person name="Adamski M."/>
            <person name="Cross I."/>
            <person name="Yadetie F."/>
            <person name="Muffato M."/>
            <person name="Louis A."/>
            <person name="Butcher S."/>
            <person name="Tsagkogeorga G."/>
            <person name="Konrad A."/>
            <person name="Singh S."/>
            <person name="Jensen M.F."/>
            <person name="Cong E.H."/>
            <person name="Eikeseth-Otteraa H."/>
            <person name="Noel B."/>
            <person name="Anthouard V."/>
            <person name="Porcel B.M."/>
            <person name="Kachouri-Lafond R."/>
            <person name="Nishino A."/>
            <person name="Ugolini M."/>
            <person name="Chourrout P."/>
            <person name="Nishida H."/>
            <person name="Aasland R."/>
            <person name="Huzurbazar S."/>
            <person name="Westhof E."/>
            <person name="Delsuc F."/>
            <person name="Lehrach H."/>
            <person name="Reinhardt R."/>
            <person name="Weissenbach J."/>
            <person name="Roy S.W."/>
            <person name="Artiguenave F."/>
            <person name="Postlethwait J.H."/>
            <person name="Manak J.R."/>
            <person name="Thompson E.M."/>
            <person name="Jaillon O."/>
            <person name="Du Pasquier L."/>
            <person name="Boudinot P."/>
            <person name="Liberles D.A."/>
            <person name="Volff J.N."/>
            <person name="Philippe H."/>
            <person name="Lenhard B."/>
            <person name="Roest Crollius H."/>
            <person name="Wincker P."/>
            <person name="Chourrout D."/>
        </authorList>
    </citation>
    <scope>NUCLEOTIDE SEQUENCE [LARGE SCALE GENOMIC DNA]</scope>
</reference>
<evidence type="ECO:0000256" key="7">
    <source>
        <dbReference type="SAM" id="Phobius"/>
    </source>
</evidence>
<dbReference type="Proteomes" id="UP000001307">
    <property type="component" value="Unassembled WGS sequence"/>
</dbReference>
<evidence type="ECO:0000256" key="2">
    <source>
        <dbReference type="ARBA" id="ARBA00012543"/>
    </source>
</evidence>
<dbReference type="Pfam" id="PF03142">
    <property type="entry name" value="Chitin_synth_2"/>
    <property type="match status" value="1"/>
</dbReference>
<dbReference type="InterPro" id="IPR029044">
    <property type="entry name" value="Nucleotide-diphossugar_trans"/>
</dbReference>
<evidence type="ECO:0000313" key="9">
    <source>
        <dbReference type="Proteomes" id="UP000001307"/>
    </source>
</evidence>
<feature type="transmembrane region" description="Helical" evidence="7">
    <location>
        <begin position="867"/>
        <end position="889"/>
    </location>
</feature>
<keyword evidence="3" id="KW-0808">Transferase</keyword>
<organism evidence="8">
    <name type="scientific">Oikopleura dioica</name>
    <name type="common">Tunicate</name>
    <dbReference type="NCBI Taxonomy" id="34765"/>
    <lineage>
        <taxon>Eukaryota</taxon>
        <taxon>Metazoa</taxon>
        <taxon>Chordata</taxon>
        <taxon>Tunicata</taxon>
        <taxon>Appendicularia</taxon>
        <taxon>Copelata</taxon>
        <taxon>Oikopleuridae</taxon>
        <taxon>Oikopleura</taxon>
    </lineage>
</organism>
<evidence type="ECO:0000256" key="6">
    <source>
        <dbReference type="ARBA" id="ARBA00023136"/>
    </source>
</evidence>
<dbReference type="PANTHER" id="PTHR22914">
    <property type="entry name" value="CHITIN SYNTHASE"/>
    <property type="match status" value="1"/>
</dbReference>
<feature type="transmembrane region" description="Helical" evidence="7">
    <location>
        <begin position="213"/>
        <end position="235"/>
    </location>
</feature>
<keyword evidence="4 7" id="KW-0812">Transmembrane</keyword>
<feature type="transmembrane region" description="Helical" evidence="7">
    <location>
        <begin position="255"/>
        <end position="273"/>
    </location>
</feature>
<feature type="transmembrane region" description="Helical" evidence="7">
    <location>
        <begin position="170"/>
        <end position="192"/>
    </location>
</feature>
<keyword evidence="6 7" id="KW-0472">Membrane</keyword>
<dbReference type="InterPro" id="IPR004835">
    <property type="entry name" value="Chitin_synth"/>
</dbReference>
<protein>
    <recommendedName>
        <fullName evidence="2">chitin synthase</fullName>
        <ecNumber evidence="2">2.4.1.16</ecNumber>
    </recommendedName>
</protein>
<keyword evidence="9" id="KW-1185">Reference proteome</keyword>
<keyword evidence="3" id="KW-0328">Glycosyltransferase</keyword>
<dbReference type="GO" id="GO:0006031">
    <property type="term" value="P:chitin biosynthetic process"/>
    <property type="evidence" value="ECO:0007669"/>
    <property type="project" value="TreeGrafter"/>
</dbReference>
<comment type="subcellular location">
    <subcellularLocation>
        <location evidence="1">Membrane</location>
        <topology evidence="1">Multi-pass membrane protein</topology>
    </subcellularLocation>
</comment>
<gene>
    <name evidence="8" type="ORF">GSOID_T00006151001</name>
</gene>
<sequence length="1007" mass="115161">MAGDEKPEPWDATKNIAVINRIFMMTVPIILTIMGGLYRTFFRLKTPTFDRAMVIHSAYELFAGALLSFFLLKVVPHMPYLALVAICYSDNLITGVYQILRLLNVESGRLTYHRNSVFSDEVLKSRIINRRTNKLELFFVSIAFLLQAGSVSFAGILGIEYLEKINLEDWMISARGVILLLFLVVSSGRHWMTYLPEMSKTAFDASNQRDAMAGIDVCSGIFKSIGILAPALTFLYIPQEEIDPVIIDTRLCEAFTRFFGYMIALYVVTVYVQRNLLGLACQIRLQFLCFSLPSLLGPLITFAIWYRLDFGVGLEVLEVERFFSAENETITTCEFQLLTSSENFQIVELPSTFVPNLPEQLTSLTTILTGINIDLVALLWIIIVSGFVSNIILLRHVFTNLNSKPYARIRDQFVHTSYELFNMPVQEMSNRRVKEYDTIEKRSVSDISGHPPYIFVCVPLWHEEEIEMETMTRSLYRMIEHQKIKSKTDSSCYELEVHIFFDAPFEKKNLMKNRSEIYDRDIIEWKVTNEWVNCFINVLRKIVEGNGEGDCWKYGQVFPTPYGGKIVYDILGTEFTIHLKDPDNVKRGKRWSQIMYLYYLCGWKIDQCQMTNSKGVKLKKENTYILALDGDVDFFPNDFELVLARMVASPDVGACCNQIHPNGSGPMVWFQRFEYAVGHWFQKAAEHILGCVLCSPGCFSLLRVSNLMKDNVMATYKGLATDAMTKLMYDQGEDRWLCTLILLSGGRIEFEAGSHCQTFAPEDPDTFFKQRRRWGPSTFVNIFELISNKNIATKMNPYLTSAYIFYHMLSMTLSTIGVTTTLFVIWEGLELGLGSAITTEQAWALVFLPVLLYALICWRASGKKQLLWAKILSVLYSIIMVLLIVTVAIGVNECSWNLTGLFIMFLSGIHLLAALLHWDIKTAICGIIYWVGIPLNFIFLQIYMIANINDVSWGTRSASTGPKKEKRSFKDKLRALGQKRWPGMKFFWDYFVKGAPEGMEKGRVENP</sequence>
<feature type="transmembrane region" description="Helical" evidence="7">
    <location>
        <begin position="841"/>
        <end position="860"/>
    </location>
</feature>
<dbReference type="GO" id="GO:0071944">
    <property type="term" value="C:cell periphery"/>
    <property type="evidence" value="ECO:0007669"/>
    <property type="project" value="TreeGrafter"/>
</dbReference>
<proteinExistence type="predicted"/>
<feature type="transmembrane region" description="Helical" evidence="7">
    <location>
        <begin position="22"/>
        <end position="41"/>
    </location>
</feature>
<evidence type="ECO:0000256" key="3">
    <source>
        <dbReference type="ARBA" id="ARBA00022676"/>
    </source>
</evidence>
<evidence type="ECO:0000256" key="5">
    <source>
        <dbReference type="ARBA" id="ARBA00022989"/>
    </source>
</evidence>
<dbReference type="OrthoDB" id="26569at2759"/>
<dbReference type="EC" id="2.4.1.16" evidence="2"/>
<feature type="transmembrane region" description="Helical" evidence="7">
    <location>
        <begin position="804"/>
        <end position="826"/>
    </location>
</feature>
<dbReference type="InParanoid" id="E4WTV2"/>
<feature type="transmembrane region" description="Helical" evidence="7">
    <location>
        <begin position="895"/>
        <end position="915"/>
    </location>
</feature>
<keyword evidence="5 7" id="KW-1133">Transmembrane helix</keyword>
<evidence type="ECO:0000256" key="1">
    <source>
        <dbReference type="ARBA" id="ARBA00004141"/>
    </source>
</evidence>
<feature type="transmembrane region" description="Helical" evidence="7">
    <location>
        <begin position="135"/>
        <end position="158"/>
    </location>
</feature>
<dbReference type="GO" id="GO:0016020">
    <property type="term" value="C:membrane"/>
    <property type="evidence" value="ECO:0007669"/>
    <property type="project" value="UniProtKB-SubCell"/>
</dbReference>
<evidence type="ECO:0000313" key="8">
    <source>
        <dbReference type="EMBL" id="CBY07068.1"/>
    </source>
</evidence>
<name>E4WTV2_OIKDI</name>
<feature type="transmembrane region" description="Helical" evidence="7">
    <location>
        <begin position="377"/>
        <end position="398"/>
    </location>
</feature>
<dbReference type="GO" id="GO:0004100">
    <property type="term" value="F:chitin synthase activity"/>
    <property type="evidence" value="ECO:0007669"/>
    <property type="project" value="UniProtKB-EC"/>
</dbReference>
<accession>E4WTV2</accession>